<protein>
    <submittedName>
        <fullName evidence="4">PAS domain S-box-containing protein</fullName>
    </submittedName>
</protein>
<sequence>MAKDQSPYKILLIQDNAEDFQIMQKMLHKRISSPIIVHATDFEQAKNELAHSSFDITFLDLDLQENKEQDLISEIGKVIDLCKVIVLLDEKYRDYAHELLSLNISDYIIKGEMNSWLVYKSIVHAIEKNKILLTLKESRKRYTDLFQLSPMPMWIYNVETLKFRTVNNAAIRKYGYSKEEFEEMTLKDIRPAEDVQKLDEAIDFLRNHDKLFSSGLYRHQKKDGEIIYVELVSNIIYISHEKHVLVAANDITERVRYIQDIEEKNKKLQDIAFTQSHIVRAPLANMMGILHLAKDIDMKSPEGTQLLEHFITCGNQLDKSIREIVEKANQ</sequence>
<evidence type="ECO:0000259" key="3">
    <source>
        <dbReference type="PROSITE" id="PS50112"/>
    </source>
</evidence>
<dbReference type="PROSITE" id="PS50112">
    <property type="entry name" value="PAS"/>
    <property type="match status" value="1"/>
</dbReference>
<dbReference type="SUPFAM" id="SSF55785">
    <property type="entry name" value="PYP-like sensor domain (PAS domain)"/>
    <property type="match status" value="1"/>
</dbReference>
<dbReference type="Proteomes" id="UP000277579">
    <property type="component" value="Unassembled WGS sequence"/>
</dbReference>
<dbReference type="InterPro" id="IPR013655">
    <property type="entry name" value="PAS_fold_3"/>
</dbReference>
<evidence type="ECO:0000313" key="4">
    <source>
        <dbReference type="EMBL" id="RKS19037.1"/>
    </source>
</evidence>
<dbReference type="InterPro" id="IPR011006">
    <property type="entry name" value="CheY-like_superfamily"/>
</dbReference>
<dbReference type="SUPFAM" id="SSF52172">
    <property type="entry name" value="CheY-like"/>
    <property type="match status" value="1"/>
</dbReference>
<comment type="caution">
    <text evidence="4">The sequence shown here is derived from an EMBL/GenBank/DDBJ whole genome shotgun (WGS) entry which is preliminary data.</text>
</comment>
<dbReference type="NCBIfam" id="TIGR00229">
    <property type="entry name" value="sensory_box"/>
    <property type="match status" value="1"/>
</dbReference>
<dbReference type="PROSITE" id="PS50110">
    <property type="entry name" value="RESPONSE_REGULATORY"/>
    <property type="match status" value="1"/>
</dbReference>
<organism evidence="4 5">
    <name type="scientific">Flavobacterium endophyticum</name>
    <dbReference type="NCBI Taxonomy" id="1540163"/>
    <lineage>
        <taxon>Bacteria</taxon>
        <taxon>Pseudomonadati</taxon>
        <taxon>Bacteroidota</taxon>
        <taxon>Flavobacteriia</taxon>
        <taxon>Flavobacteriales</taxon>
        <taxon>Flavobacteriaceae</taxon>
        <taxon>Flavobacterium</taxon>
    </lineage>
</organism>
<dbReference type="InterPro" id="IPR000014">
    <property type="entry name" value="PAS"/>
</dbReference>
<dbReference type="OrthoDB" id="9124519at2"/>
<dbReference type="InterPro" id="IPR036097">
    <property type="entry name" value="HisK_dim/P_sf"/>
</dbReference>
<feature type="domain" description="PAS" evidence="3">
    <location>
        <begin position="138"/>
        <end position="209"/>
    </location>
</feature>
<dbReference type="Gene3D" id="3.30.450.20">
    <property type="entry name" value="PAS domain"/>
    <property type="match status" value="1"/>
</dbReference>
<proteinExistence type="predicted"/>
<accession>A0A495LZ58</accession>
<feature type="domain" description="Response regulatory" evidence="2">
    <location>
        <begin position="9"/>
        <end position="125"/>
    </location>
</feature>
<evidence type="ECO:0000313" key="5">
    <source>
        <dbReference type="Proteomes" id="UP000277579"/>
    </source>
</evidence>
<dbReference type="AlphaFoldDB" id="A0A495LZ58"/>
<dbReference type="RefSeq" id="WP_121377277.1">
    <property type="nucleotide sequence ID" value="NZ_RBLC01000005.1"/>
</dbReference>
<dbReference type="SUPFAM" id="SSF47384">
    <property type="entry name" value="Homodimeric domain of signal transducing histidine kinase"/>
    <property type="match status" value="1"/>
</dbReference>
<dbReference type="Pfam" id="PF08447">
    <property type="entry name" value="PAS_3"/>
    <property type="match status" value="1"/>
</dbReference>
<gene>
    <name evidence="4" type="ORF">CLV94_2988</name>
</gene>
<dbReference type="Pfam" id="PF00072">
    <property type="entry name" value="Response_reg"/>
    <property type="match status" value="1"/>
</dbReference>
<reference evidence="4 5" key="1">
    <citation type="submission" date="2018-10" db="EMBL/GenBank/DDBJ databases">
        <title>Genomic Encyclopedia of Archaeal and Bacterial Type Strains, Phase II (KMG-II): from individual species to whole genera.</title>
        <authorList>
            <person name="Goeker M."/>
        </authorList>
    </citation>
    <scope>NUCLEOTIDE SEQUENCE [LARGE SCALE GENOMIC DNA]</scope>
    <source>
        <strain evidence="4 5">DSM 29537</strain>
    </source>
</reference>
<dbReference type="GO" id="GO:0000155">
    <property type="term" value="F:phosphorelay sensor kinase activity"/>
    <property type="evidence" value="ECO:0007669"/>
    <property type="project" value="InterPro"/>
</dbReference>
<dbReference type="EMBL" id="RBLC01000005">
    <property type="protein sequence ID" value="RKS19037.1"/>
    <property type="molecule type" value="Genomic_DNA"/>
</dbReference>
<evidence type="ECO:0000259" key="2">
    <source>
        <dbReference type="PROSITE" id="PS50110"/>
    </source>
</evidence>
<evidence type="ECO:0000256" key="1">
    <source>
        <dbReference type="PROSITE-ProRule" id="PRU00169"/>
    </source>
</evidence>
<dbReference type="CDD" id="cd00130">
    <property type="entry name" value="PAS"/>
    <property type="match status" value="1"/>
</dbReference>
<dbReference type="Gene3D" id="3.40.50.2300">
    <property type="match status" value="1"/>
</dbReference>
<keyword evidence="1" id="KW-0597">Phosphoprotein</keyword>
<feature type="modified residue" description="4-aspartylphosphate" evidence="1">
    <location>
        <position position="60"/>
    </location>
</feature>
<keyword evidence="5" id="KW-1185">Reference proteome</keyword>
<dbReference type="InterPro" id="IPR001789">
    <property type="entry name" value="Sig_transdc_resp-reg_receiver"/>
</dbReference>
<name>A0A495LZ58_9FLAO</name>
<dbReference type="InterPro" id="IPR035965">
    <property type="entry name" value="PAS-like_dom_sf"/>
</dbReference>
<dbReference type="SMART" id="SM00091">
    <property type="entry name" value="PAS"/>
    <property type="match status" value="1"/>
</dbReference>